<evidence type="ECO:0000313" key="1">
    <source>
        <dbReference type="EMBL" id="KAK2732197.1"/>
    </source>
</evidence>
<proteinExistence type="predicted"/>
<dbReference type="Proteomes" id="UP001281614">
    <property type="component" value="Unassembled WGS sequence"/>
</dbReference>
<protein>
    <recommendedName>
        <fullName evidence="3">C2H2-type domain-containing protein</fullName>
    </recommendedName>
</protein>
<evidence type="ECO:0008006" key="3">
    <source>
        <dbReference type="Google" id="ProtNLM"/>
    </source>
</evidence>
<comment type="caution">
    <text evidence="1">The sequence shown here is derived from an EMBL/GenBank/DDBJ whole genome shotgun (WGS) entry which is preliminary data.</text>
</comment>
<name>A0AAE0D1B3_COLKA</name>
<accession>A0AAE0D1B3</accession>
<dbReference type="AlphaFoldDB" id="A0AAE0D1B3"/>
<organism evidence="1 2">
    <name type="scientific">Colletotrichum kahawae</name>
    <name type="common">Coffee berry disease fungus</name>
    <dbReference type="NCBI Taxonomy" id="34407"/>
    <lineage>
        <taxon>Eukaryota</taxon>
        <taxon>Fungi</taxon>
        <taxon>Dikarya</taxon>
        <taxon>Ascomycota</taxon>
        <taxon>Pezizomycotina</taxon>
        <taxon>Sordariomycetes</taxon>
        <taxon>Hypocreomycetidae</taxon>
        <taxon>Glomerellales</taxon>
        <taxon>Glomerellaceae</taxon>
        <taxon>Colletotrichum</taxon>
        <taxon>Colletotrichum gloeosporioides species complex</taxon>
    </lineage>
</organism>
<sequence>MSASPPSTSAFKCKEASCHSSHFATRSNLLRHIRSKHGPKIRMACGEERSNHASNNKRHQSSCKKCKTMQAQLNSTYPVLGNEKDISQSSIKFCATNTENWSQNTAEMYSQLCDTPWTQENLDHSLHGSLLSWMEPDVDVSIL</sequence>
<keyword evidence="2" id="KW-1185">Reference proteome</keyword>
<gene>
    <name evidence="1" type="ORF">CKAH01_02143</name>
</gene>
<dbReference type="EMBL" id="VYYT01000554">
    <property type="protein sequence ID" value="KAK2732197.1"/>
    <property type="molecule type" value="Genomic_DNA"/>
</dbReference>
<evidence type="ECO:0000313" key="2">
    <source>
        <dbReference type="Proteomes" id="UP001281614"/>
    </source>
</evidence>
<reference evidence="1" key="1">
    <citation type="submission" date="2023-02" db="EMBL/GenBank/DDBJ databases">
        <title>Colletotrichum kahawae CIFC_Que2 genome sequencing and assembly.</title>
        <authorList>
            <person name="Baroncelli R."/>
        </authorList>
    </citation>
    <scope>NUCLEOTIDE SEQUENCE</scope>
    <source>
        <strain evidence="1">CIFC_Que2</strain>
    </source>
</reference>